<dbReference type="SUPFAM" id="SSF53850">
    <property type="entry name" value="Periplasmic binding protein-like II"/>
    <property type="match status" value="1"/>
</dbReference>
<dbReference type="Gene3D" id="3.40.190.10">
    <property type="entry name" value="Periplasmic binding protein-like II"/>
    <property type="match status" value="2"/>
</dbReference>
<organism evidence="5 6">
    <name type="scientific">Leptolyngbya foveolarum</name>
    <dbReference type="NCBI Taxonomy" id="47253"/>
    <lineage>
        <taxon>Bacteria</taxon>
        <taxon>Bacillati</taxon>
        <taxon>Cyanobacteriota</taxon>
        <taxon>Cyanophyceae</taxon>
        <taxon>Leptolyngbyales</taxon>
        <taxon>Leptolyngbyaceae</taxon>
        <taxon>Leptolyngbya group</taxon>
        <taxon>Leptolyngbya</taxon>
    </lineage>
</organism>
<evidence type="ECO:0000256" key="1">
    <source>
        <dbReference type="ARBA" id="ARBA00004418"/>
    </source>
</evidence>
<dbReference type="GO" id="GO:0042597">
    <property type="term" value="C:periplasmic space"/>
    <property type="evidence" value="ECO:0007669"/>
    <property type="project" value="UniProtKB-SubCell"/>
</dbReference>
<dbReference type="PANTHER" id="PTHR30024:SF47">
    <property type="entry name" value="TAURINE-BINDING PERIPLASMIC PROTEIN"/>
    <property type="match status" value="1"/>
</dbReference>
<dbReference type="Proteomes" id="UP000249354">
    <property type="component" value="Unassembled WGS sequence"/>
</dbReference>
<reference evidence="5 6" key="2">
    <citation type="submission" date="2018-06" db="EMBL/GenBank/DDBJ databases">
        <title>Metagenomic assembly of (sub)arctic Cyanobacteria and their associated microbiome from non-axenic cultures.</title>
        <authorList>
            <person name="Baurain D."/>
        </authorList>
    </citation>
    <scope>NUCLEOTIDE SEQUENCE [LARGE SCALE GENOMIC DNA]</scope>
    <source>
        <strain evidence="5">ULC129bin1</strain>
    </source>
</reference>
<dbReference type="EMBL" id="QBMC01000176">
    <property type="protein sequence ID" value="PZO11612.1"/>
    <property type="molecule type" value="Genomic_DNA"/>
</dbReference>
<comment type="subcellular location">
    <subcellularLocation>
        <location evidence="1">Periplasm</location>
    </subcellularLocation>
</comment>
<name>A0A2W4TRL1_9CYAN</name>
<accession>A0A2W4TRL1</accession>
<evidence type="ECO:0000259" key="4">
    <source>
        <dbReference type="Pfam" id="PF09084"/>
    </source>
</evidence>
<evidence type="ECO:0000256" key="3">
    <source>
        <dbReference type="ARBA" id="ARBA00022729"/>
    </source>
</evidence>
<proteinExistence type="inferred from homology"/>
<dbReference type="AlphaFoldDB" id="A0A2W4TRL1"/>
<reference evidence="6" key="1">
    <citation type="submission" date="2018-04" db="EMBL/GenBank/DDBJ databases">
        <authorList>
            <person name="Cornet L."/>
        </authorList>
    </citation>
    <scope>NUCLEOTIDE SEQUENCE [LARGE SCALE GENOMIC DNA]</scope>
</reference>
<keyword evidence="3" id="KW-0732">Signal</keyword>
<evidence type="ECO:0000256" key="2">
    <source>
        <dbReference type="ARBA" id="ARBA00010742"/>
    </source>
</evidence>
<feature type="domain" description="SsuA/THI5-like" evidence="4">
    <location>
        <begin position="49"/>
        <end position="184"/>
    </location>
</feature>
<comment type="caution">
    <text evidence="5">The sequence shown here is derived from an EMBL/GenBank/DDBJ whole genome shotgun (WGS) entry which is preliminary data.</text>
</comment>
<sequence>MTSQHQLRRRHALQLMAGATGAALLHACGQSSGSQMSLSLGTIPWVGQVPLYVAQEKGFYTEAGLDFSLKVFSSNGEYMAAFLANQVDSISPVSSEAVVLKSQGKDFKITMVQDNSVGGDGILARDSITRIEDFKGQKIAVDTSGVSYFFLLQILEEVGLSKADITAVNTDPTAAAAAFQSGRALLHEWRLQTGQ</sequence>
<dbReference type="PANTHER" id="PTHR30024">
    <property type="entry name" value="ALIPHATIC SULFONATES-BINDING PROTEIN-RELATED"/>
    <property type="match status" value="1"/>
</dbReference>
<comment type="similarity">
    <text evidence="2">Belongs to the bacterial solute-binding protein SsuA/TauA family.</text>
</comment>
<evidence type="ECO:0000313" key="6">
    <source>
        <dbReference type="Proteomes" id="UP000249354"/>
    </source>
</evidence>
<dbReference type="Pfam" id="PF09084">
    <property type="entry name" value="NMT1"/>
    <property type="match status" value="1"/>
</dbReference>
<evidence type="ECO:0000313" key="5">
    <source>
        <dbReference type="EMBL" id="PZO11612.1"/>
    </source>
</evidence>
<dbReference type="InterPro" id="IPR015168">
    <property type="entry name" value="SsuA/THI5"/>
</dbReference>
<protein>
    <recommendedName>
        <fullName evidence="4">SsuA/THI5-like domain-containing protein</fullName>
    </recommendedName>
</protein>
<gene>
    <name evidence="5" type="ORF">DCF25_19090</name>
</gene>